<evidence type="ECO:0000313" key="4">
    <source>
        <dbReference type="EMBL" id="QDV47558.1"/>
    </source>
</evidence>
<dbReference type="EMBL" id="CP037423">
    <property type="protein sequence ID" value="QDV47558.1"/>
    <property type="molecule type" value="Genomic_DNA"/>
</dbReference>
<dbReference type="Proteomes" id="UP000319004">
    <property type="component" value="Chromosome"/>
</dbReference>
<evidence type="ECO:0000313" key="5">
    <source>
        <dbReference type="Proteomes" id="UP000319004"/>
    </source>
</evidence>
<dbReference type="InterPro" id="IPR004843">
    <property type="entry name" value="Calcineurin-like_PHP"/>
</dbReference>
<dbReference type="PANTHER" id="PTHR10161">
    <property type="entry name" value="TARTRATE-RESISTANT ACID PHOSPHATASE TYPE 5"/>
    <property type="match status" value="1"/>
</dbReference>
<keyword evidence="1" id="KW-0732">Signal</keyword>
<gene>
    <name evidence="4" type="ORF">Enr13x_74680</name>
</gene>
<accession>A0A518I3D0</accession>
<keyword evidence="2" id="KW-0378">Hydrolase</keyword>
<proteinExistence type="predicted"/>
<dbReference type="KEGG" id="snep:Enr13x_74680"/>
<dbReference type="OrthoDB" id="9804511at2"/>
<reference evidence="4 5" key="1">
    <citation type="submission" date="2019-03" db="EMBL/GenBank/DDBJ databases">
        <title>Deep-cultivation of Planctomycetes and their phenomic and genomic characterization uncovers novel biology.</title>
        <authorList>
            <person name="Wiegand S."/>
            <person name="Jogler M."/>
            <person name="Boedeker C."/>
            <person name="Pinto D."/>
            <person name="Vollmers J."/>
            <person name="Rivas-Marin E."/>
            <person name="Kohn T."/>
            <person name="Peeters S.H."/>
            <person name="Heuer A."/>
            <person name="Rast P."/>
            <person name="Oberbeckmann S."/>
            <person name="Bunk B."/>
            <person name="Jeske O."/>
            <person name="Meyerdierks A."/>
            <person name="Storesund J.E."/>
            <person name="Kallscheuer N."/>
            <person name="Luecker S."/>
            <person name="Lage O.M."/>
            <person name="Pohl T."/>
            <person name="Merkel B.J."/>
            <person name="Hornburger P."/>
            <person name="Mueller R.-W."/>
            <person name="Bruemmer F."/>
            <person name="Labrenz M."/>
            <person name="Spormann A.M."/>
            <person name="Op den Camp H."/>
            <person name="Overmann J."/>
            <person name="Amann R."/>
            <person name="Jetten M.S.M."/>
            <person name="Mascher T."/>
            <person name="Medema M.H."/>
            <person name="Devos D.P."/>
            <person name="Kaster A.-K."/>
            <person name="Ovreas L."/>
            <person name="Rohde M."/>
            <person name="Galperin M.Y."/>
            <person name="Jogler C."/>
        </authorList>
    </citation>
    <scope>NUCLEOTIDE SEQUENCE [LARGE SCALE GENOMIC DNA]</scope>
    <source>
        <strain evidence="4 5">Enr13</strain>
    </source>
</reference>
<feature type="domain" description="Calcineurin-like phosphoesterase" evidence="3">
    <location>
        <begin position="65"/>
        <end position="256"/>
    </location>
</feature>
<dbReference type="InterPro" id="IPR051558">
    <property type="entry name" value="Metallophosphoesterase_PAP"/>
</dbReference>
<keyword evidence="5" id="KW-1185">Reference proteome</keyword>
<name>A0A518I3D0_9BACT</name>
<evidence type="ECO:0000259" key="3">
    <source>
        <dbReference type="Pfam" id="PF00149"/>
    </source>
</evidence>
<dbReference type="PANTHER" id="PTHR10161:SF14">
    <property type="entry name" value="TARTRATE-RESISTANT ACID PHOSPHATASE TYPE 5"/>
    <property type="match status" value="1"/>
</dbReference>
<protein>
    <submittedName>
        <fullName evidence="4">Calcineurin-like phosphoesterase</fullName>
    </submittedName>
</protein>
<dbReference type="SUPFAM" id="SSF56300">
    <property type="entry name" value="Metallo-dependent phosphatases"/>
    <property type="match status" value="1"/>
</dbReference>
<dbReference type="AlphaFoldDB" id="A0A518I3D0"/>
<evidence type="ECO:0000256" key="2">
    <source>
        <dbReference type="ARBA" id="ARBA00022801"/>
    </source>
</evidence>
<dbReference type="Gene3D" id="3.60.21.10">
    <property type="match status" value="1"/>
</dbReference>
<dbReference type="GO" id="GO:0016787">
    <property type="term" value="F:hydrolase activity"/>
    <property type="evidence" value="ECO:0007669"/>
    <property type="project" value="UniProtKB-KW"/>
</dbReference>
<organism evidence="4 5">
    <name type="scientific">Stieleria neptunia</name>
    <dbReference type="NCBI Taxonomy" id="2527979"/>
    <lineage>
        <taxon>Bacteria</taxon>
        <taxon>Pseudomonadati</taxon>
        <taxon>Planctomycetota</taxon>
        <taxon>Planctomycetia</taxon>
        <taxon>Pirellulales</taxon>
        <taxon>Pirellulaceae</taxon>
        <taxon>Stieleria</taxon>
    </lineage>
</organism>
<dbReference type="Pfam" id="PF00149">
    <property type="entry name" value="Metallophos"/>
    <property type="match status" value="1"/>
</dbReference>
<dbReference type="RefSeq" id="WP_145391661.1">
    <property type="nucleotide sequence ID" value="NZ_CP037423.1"/>
</dbReference>
<evidence type="ECO:0000256" key="1">
    <source>
        <dbReference type="ARBA" id="ARBA00022729"/>
    </source>
</evidence>
<sequence>MDQPKQTASRWTRRVVLGSLLAPLGYIGYRVAAHNQWIIATRGRRTFDTGIEPKPAERNGGFSMLVVGDTGKDTFRRTAVVEAMRKHAAWSRPDAAMLLGDNFYESGVDSIDDLRFDSDFESLFDAASFDMPFYVCLGNHDVGGDAEAQVQYTDRSKRWKMPARYFRTRETARDQVIDIFVLDTNTMLTDSAEADEQMKWFRNELSASDADYKFVVGHHPAMTGGQHEVADRIGRVLPPMFEEFDVDVYLSGHDHDLQLLESDAGWLQIVSGAGSKLRSTSWIEEMVFAEATPGFCWLLVDKNGLSLSYYDTEDRLFTHTVPKVTGKRASESLAASALH</sequence>
<dbReference type="InterPro" id="IPR029052">
    <property type="entry name" value="Metallo-depent_PP-like"/>
</dbReference>